<dbReference type="SUPFAM" id="SSF47473">
    <property type="entry name" value="EF-hand"/>
    <property type="match status" value="1"/>
</dbReference>
<dbReference type="Proteomes" id="UP000054248">
    <property type="component" value="Unassembled WGS sequence"/>
</dbReference>
<evidence type="ECO:0000259" key="1">
    <source>
        <dbReference type="PROSITE" id="PS50222"/>
    </source>
</evidence>
<reference evidence="2 3" key="1">
    <citation type="submission" date="2014-04" db="EMBL/GenBank/DDBJ databases">
        <authorList>
            <consortium name="DOE Joint Genome Institute"/>
            <person name="Kuo A."/>
            <person name="Girlanda M."/>
            <person name="Perotto S."/>
            <person name="Kohler A."/>
            <person name="Nagy L.G."/>
            <person name="Floudas D."/>
            <person name="Copeland A."/>
            <person name="Barry K.W."/>
            <person name="Cichocki N."/>
            <person name="Veneault-Fourrey C."/>
            <person name="LaButti K."/>
            <person name="Lindquist E.A."/>
            <person name="Lipzen A."/>
            <person name="Lundell T."/>
            <person name="Morin E."/>
            <person name="Murat C."/>
            <person name="Sun H."/>
            <person name="Tunlid A."/>
            <person name="Henrissat B."/>
            <person name="Grigoriev I.V."/>
            <person name="Hibbett D.S."/>
            <person name="Martin F."/>
            <person name="Nordberg H.P."/>
            <person name="Cantor M.N."/>
            <person name="Hua S.X."/>
        </authorList>
    </citation>
    <scope>NUCLEOTIDE SEQUENCE [LARGE SCALE GENOMIC DNA]</scope>
    <source>
        <strain evidence="2 3">MUT 4182</strain>
    </source>
</reference>
<dbReference type="OrthoDB" id="26525at2759"/>
<dbReference type="Pfam" id="PF13499">
    <property type="entry name" value="EF-hand_7"/>
    <property type="match status" value="1"/>
</dbReference>
<dbReference type="AlphaFoldDB" id="A0A0C3L259"/>
<organism evidence="2 3">
    <name type="scientific">Tulasnella calospora MUT 4182</name>
    <dbReference type="NCBI Taxonomy" id="1051891"/>
    <lineage>
        <taxon>Eukaryota</taxon>
        <taxon>Fungi</taxon>
        <taxon>Dikarya</taxon>
        <taxon>Basidiomycota</taxon>
        <taxon>Agaricomycotina</taxon>
        <taxon>Agaricomycetes</taxon>
        <taxon>Cantharellales</taxon>
        <taxon>Tulasnellaceae</taxon>
        <taxon>Tulasnella</taxon>
    </lineage>
</organism>
<protein>
    <recommendedName>
        <fullName evidence="1">EF-hand domain-containing protein</fullName>
    </recommendedName>
</protein>
<dbReference type="InterPro" id="IPR002048">
    <property type="entry name" value="EF_hand_dom"/>
</dbReference>
<reference evidence="3" key="2">
    <citation type="submission" date="2015-01" db="EMBL/GenBank/DDBJ databases">
        <title>Evolutionary Origins and Diversification of the Mycorrhizal Mutualists.</title>
        <authorList>
            <consortium name="DOE Joint Genome Institute"/>
            <consortium name="Mycorrhizal Genomics Consortium"/>
            <person name="Kohler A."/>
            <person name="Kuo A."/>
            <person name="Nagy L.G."/>
            <person name="Floudas D."/>
            <person name="Copeland A."/>
            <person name="Barry K.W."/>
            <person name="Cichocki N."/>
            <person name="Veneault-Fourrey C."/>
            <person name="LaButti K."/>
            <person name="Lindquist E.A."/>
            <person name="Lipzen A."/>
            <person name="Lundell T."/>
            <person name="Morin E."/>
            <person name="Murat C."/>
            <person name="Riley R."/>
            <person name="Ohm R."/>
            <person name="Sun H."/>
            <person name="Tunlid A."/>
            <person name="Henrissat B."/>
            <person name="Grigoriev I.V."/>
            <person name="Hibbett D.S."/>
            <person name="Martin F."/>
        </authorList>
    </citation>
    <scope>NUCLEOTIDE SEQUENCE [LARGE SCALE GENOMIC DNA]</scope>
    <source>
        <strain evidence="3">MUT 4182</strain>
    </source>
</reference>
<proteinExistence type="predicted"/>
<dbReference type="Gene3D" id="1.10.238.10">
    <property type="entry name" value="EF-hand"/>
    <property type="match status" value="1"/>
</dbReference>
<keyword evidence="3" id="KW-1185">Reference proteome</keyword>
<dbReference type="GO" id="GO:0005509">
    <property type="term" value="F:calcium ion binding"/>
    <property type="evidence" value="ECO:0007669"/>
    <property type="project" value="InterPro"/>
</dbReference>
<dbReference type="PROSITE" id="PS50222">
    <property type="entry name" value="EF_HAND_2"/>
    <property type="match status" value="1"/>
</dbReference>
<feature type="domain" description="EF-hand" evidence="1">
    <location>
        <begin position="73"/>
        <end position="108"/>
    </location>
</feature>
<gene>
    <name evidence="2" type="ORF">M407DRAFT_34606</name>
</gene>
<name>A0A0C3L259_9AGAM</name>
<dbReference type="HOGENOM" id="CLU_1723671_0_0_1"/>
<dbReference type="Pfam" id="PF13202">
    <property type="entry name" value="EF-hand_5"/>
    <property type="match status" value="1"/>
</dbReference>
<accession>A0A0C3L259</accession>
<dbReference type="InterPro" id="IPR011992">
    <property type="entry name" value="EF-hand-dom_pair"/>
</dbReference>
<sequence>MYILTAFVFYILPSSYPSLTYFSSLEDHDGKITWEEFWQGAKENLDEGVVLSEEEARKTFNEWDMNEYAKRGSSPEIMKDLWERFDEDKDGYIVKADVVRFFERLFGPGQIDDTEPLNVIFDEYDTDHDGKLNFEGEIDLRFFSFMSLVHSL</sequence>
<evidence type="ECO:0000313" key="3">
    <source>
        <dbReference type="Proteomes" id="UP000054248"/>
    </source>
</evidence>
<dbReference type="EMBL" id="KN823813">
    <property type="protein sequence ID" value="KIO15797.1"/>
    <property type="molecule type" value="Genomic_DNA"/>
</dbReference>
<evidence type="ECO:0000313" key="2">
    <source>
        <dbReference type="EMBL" id="KIO15797.1"/>
    </source>
</evidence>